<evidence type="ECO:0000313" key="1">
    <source>
        <dbReference type="EMBL" id="QPK79052.1"/>
    </source>
</evidence>
<proteinExistence type="predicted"/>
<name>A0A7T0PBV9_9CORY</name>
<dbReference type="RefSeq" id="WP_165010948.1">
    <property type="nucleotide sequence ID" value="NZ_CP064954.1"/>
</dbReference>
<organism evidence="1 2">
    <name type="scientific">Corynebacterium lizhenjunii</name>
    <dbReference type="NCBI Taxonomy" id="2709394"/>
    <lineage>
        <taxon>Bacteria</taxon>
        <taxon>Bacillati</taxon>
        <taxon>Actinomycetota</taxon>
        <taxon>Actinomycetes</taxon>
        <taxon>Mycobacteriales</taxon>
        <taxon>Corynebacteriaceae</taxon>
        <taxon>Corynebacterium</taxon>
    </lineage>
</organism>
<gene>
    <name evidence="1" type="ORF">G7Y31_11240</name>
</gene>
<dbReference type="Proteomes" id="UP000594681">
    <property type="component" value="Chromosome"/>
</dbReference>
<accession>A0A7T0PBV9</accession>
<reference evidence="1 2" key="1">
    <citation type="submission" date="2020-11" db="EMBL/GenBank/DDBJ databases">
        <title>Corynebacterium sp. ZJ-599.</title>
        <authorList>
            <person name="Zhou J."/>
        </authorList>
    </citation>
    <scope>NUCLEOTIDE SEQUENCE [LARGE SCALE GENOMIC DNA]</scope>
    <source>
        <strain evidence="1 2">ZJ-599</strain>
    </source>
</reference>
<dbReference type="EMBL" id="CP064954">
    <property type="protein sequence ID" value="QPK79052.1"/>
    <property type="molecule type" value="Genomic_DNA"/>
</dbReference>
<evidence type="ECO:0000313" key="2">
    <source>
        <dbReference type="Proteomes" id="UP000594681"/>
    </source>
</evidence>
<keyword evidence="2" id="KW-1185">Reference proteome</keyword>
<dbReference type="KEGG" id="cliz:G7Y31_11240"/>
<dbReference type="AlphaFoldDB" id="A0A7T0PBV9"/>
<protein>
    <submittedName>
        <fullName evidence="1">Uncharacterized protein</fullName>
    </submittedName>
</protein>
<sequence>MDFNALLEPLINFFSHGIGAVIAQIGQFLYGLLYPSNAEAAHIITEAGK</sequence>